<dbReference type="PANTHER" id="PTHR15004:SF0">
    <property type="entry name" value="GLUTAMYL-TRNA(GLN) AMIDOTRANSFERASE SUBUNIT C, MITOCHONDRIAL"/>
    <property type="match status" value="1"/>
</dbReference>
<evidence type="ECO:0000313" key="4">
    <source>
        <dbReference type="RefSeq" id="XP_011496838.1"/>
    </source>
</evidence>
<protein>
    <submittedName>
        <fullName evidence="4">Glutamyl-tRNA(Gln) amidotransferase subunit C, mitochondrial</fullName>
    </submittedName>
</protein>
<dbReference type="GeneID" id="105361378"/>
<organism evidence="3 4">
    <name type="scientific">Ceratosolen solmsi marchali</name>
    <dbReference type="NCBI Taxonomy" id="326594"/>
    <lineage>
        <taxon>Eukaryota</taxon>
        <taxon>Metazoa</taxon>
        <taxon>Ecdysozoa</taxon>
        <taxon>Arthropoda</taxon>
        <taxon>Hexapoda</taxon>
        <taxon>Insecta</taxon>
        <taxon>Pterygota</taxon>
        <taxon>Neoptera</taxon>
        <taxon>Endopterygota</taxon>
        <taxon>Hymenoptera</taxon>
        <taxon>Apocrita</taxon>
        <taxon>Proctotrupomorpha</taxon>
        <taxon>Chalcidoidea</taxon>
        <taxon>Agaonidae</taxon>
        <taxon>Agaoninae</taxon>
        <taxon>Ceratosolen</taxon>
    </lineage>
</organism>
<dbReference type="GO" id="GO:0005739">
    <property type="term" value="C:mitochondrion"/>
    <property type="evidence" value="ECO:0007669"/>
    <property type="project" value="TreeGrafter"/>
</dbReference>
<proteinExistence type="predicted"/>
<keyword evidence="2" id="KW-0496">Mitochondrion</keyword>
<dbReference type="PANTHER" id="PTHR15004">
    <property type="entry name" value="GLUTAMYL-TRNA(GLN) AMIDOTRANSFERASE SUBUNIT C, MITOCHONDRIAL"/>
    <property type="match status" value="1"/>
</dbReference>
<evidence type="ECO:0000256" key="1">
    <source>
        <dbReference type="ARBA" id="ARBA00022741"/>
    </source>
</evidence>
<keyword evidence="3" id="KW-1185">Reference proteome</keyword>
<gene>
    <name evidence="4" type="primary">LOC105361378</name>
</gene>
<dbReference type="SUPFAM" id="SSF141000">
    <property type="entry name" value="Glu-tRNAGln amidotransferase C subunit"/>
    <property type="match status" value="1"/>
</dbReference>
<dbReference type="InterPro" id="IPR036113">
    <property type="entry name" value="Asp/Glu-ADT_sf_sub_c"/>
</dbReference>
<dbReference type="InterPro" id="IPR003837">
    <property type="entry name" value="GatC"/>
</dbReference>
<dbReference type="GO" id="GO:0032543">
    <property type="term" value="P:mitochondrial translation"/>
    <property type="evidence" value="ECO:0007669"/>
    <property type="project" value="TreeGrafter"/>
</dbReference>
<evidence type="ECO:0000313" key="3">
    <source>
        <dbReference type="Proteomes" id="UP000695007"/>
    </source>
</evidence>
<dbReference type="AlphaFoldDB" id="A0AAJ6YEZ1"/>
<dbReference type="RefSeq" id="XP_011496838.1">
    <property type="nucleotide sequence ID" value="XM_011498536.1"/>
</dbReference>
<accession>A0AAJ6YEZ1</accession>
<dbReference type="Pfam" id="PF02686">
    <property type="entry name" value="GatC"/>
    <property type="match status" value="1"/>
</dbReference>
<dbReference type="CTD" id="283459"/>
<evidence type="ECO:0000256" key="2">
    <source>
        <dbReference type="ARBA" id="ARBA00023128"/>
    </source>
</evidence>
<reference evidence="4" key="1">
    <citation type="submission" date="2025-08" db="UniProtKB">
        <authorList>
            <consortium name="RefSeq"/>
        </authorList>
    </citation>
    <scope>IDENTIFICATION</scope>
</reference>
<dbReference type="GO" id="GO:0006450">
    <property type="term" value="P:regulation of translational fidelity"/>
    <property type="evidence" value="ECO:0007669"/>
    <property type="project" value="InterPro"/>
</dbReference>
<keyword evidence="1" id="KW-0547">Nucleotide-binding</keyword>
<sequence>MGGMSKLYFKGNFIFEIFTKQTRTTGSLTHLKGQVVHKEPCCKVNNTEIIIDDFTIRKLEKISLVEFNNEGGIHKLKSAIHFAQKLNDIQLDISVQPMYSVLESEKLELREDIVFEGNCQHKILKNARIIEDEYFIAPPDNIPKNN</sequence>
<dbReference type="Proteomes" id="UP000695007">
    <property type="component" value="Unplaced"/>
</dbReference>
<dbReference type="GO" id="GO:0000166">
    <property type="term" value="F:nucleotide binding"/>
    <property type="evidence" value="ECO:0007669"/>
    <property type="project" value="UniProtKB-KW"/>
</dbReference>
<dbReference type="KEGG" id="csol:105361378"/>
<dbReference type="GO" id="GO:0070681">
    <property type="term" value="P:glutaminyl-tRNAGln biosynthesis via transamidation"/>
    <property type="evidence" value="ECO:0007669"/>
    <property type="project" value="TreeGrafter"/>
</dbReference>
<dbReference type="GO" id="GO:0030956">
    <property type="term" value="C:glutamyl-tRNA(Gln) amidotransferase complex"/>
    <property type="evidence" value="ECO:0007669"/>
    <property type="project" value="TreeGrafter"/>
</dbReference>
<name>A0AAJ6YEZ1_9HYME</name>